<dbReference type="Gene3D" id="1.10.287.950">
    <property type="entry name" value="Methyl-accepting chemotaxis protein"/>
    <property type="match status" value="1"/>
</dbReference>
<sequence>MFASFRPKANVQDLFKRGTDLQVTGRFKDTLAFNNFTSTTQVHLRELCDKLQHAQPSIQQIFTEYLAEISPTGTNRIEMKYVERYLDMFFLHERDSNYVEKTVKFFNMFRERGYEAGKVIVVFNQFAFYVTTHILHNFGYKPNTAFELLQSFQAAVNVDQQLLIEAQDERLMEKVVGEISSLMDVNARIMYMKDLVFSLDRQSEELQSSTAATEQIAASINEVARSSSRISEKTTESLDNATAGKNAIEHALTEIFKTEETFSSIVLSFAELQKRVNDIENVVTLINQIADQTNLLALNASIEAARAGEHGKGFAVVAQEVRKLAEGTVSALSEVSGNVQHLKSYSNDVSHSITNTTAIIKDATDEARESLPLLNAIVEAFEDISFDVTNTAAISEEQAAAIDEVSQRMVEISDLQEDIRQYGQDTSRDIHLMGKEINRFRLDLIEQNNIQLSSIALLQLSKADHILWKWRVYNMFLGLEDIDPSSVTSHHDCRLGKWYDLPRTKQRFANNKEYQDMDPYHIEVHNCAKKAVEAFNRGDIQTAEAHLACLDTASQQVLHYIEQLISLLQKERLMS</sequence>
<name>A0A078M600_9BACL</name>
<evidence type="ECO:0000256" key="1">
    <source>
        <dbReference type="ARBA" id="ARBA00023224"/>
    </source>
</evidence>
<dbReference type="GO" id="GO:0016020">
    <property type="term" value="C:membrane"/>
    <property type="evidence" value="ECO:0007669"/>
    <property type="project" value="InterPro"/>
</dbReference>
<dbReference type="HOGENOM" id="CLU_000445_21_1_9"/>
<proteinExistence type="inferred from homology"/>
<dbReference type="Pfam" id="PF00015">
    <property type="entry name" value="MCPsignal"/>
    <property type="match status" value="1"/>
</dbReference>
<dbReference type="PATRIC" id="fig|1461583.4.peg.441"/>
<evidence type="ECO:0000256" key="2">
    <source>
        <dbReference type="ARBA" id="ARBA00029447"/>
    </source>
</evidence>
<dbReference type="GO" id="GO:0006935">
    <property type="term" value="P:chemotaxis"/>
    <property type="evidence" value="ECO:0007669"/>
    <property type="project" value="InterPro"/>
</dbReference>
<dbReference type="GO" id="GO:0019825">
    <property type="term" value="F:oxygen binding"/>
    <property type="evidence" value="ECO:0007669"/>
    <property type="project" value="InterPro"/>
</dbReference>
<comment type="similarity">
    <text evidence="2">Belongs to the methyl-accepting chemotaxis (MCP) protein family.</text>
</comment>
<dbReference type="GO" id="GO:0004888">
    <property type="term" value="F:transmembrane signaling receptor activity"/>
    <property type="evidence" value="ECO:0007669"/>
    <property type="project" value="InterPro"/>
</dbReference>
<gene>
    <name evidence="5" type="primary">mcp2</name>
    <name evidence="5" type="ORF">BN1050_00469</name>
</gene>
<dbReference type="CDD" id="cd11386">
    <property type="entry name" value="MCP_signal"/>
    <property type="match status" value="1"/>
</dbReference>
<dbReference type="Pfam" id="PF13682">
    <property type="entry name" value="CZB"/>
    <property type="match status" value="1"/>
</dbReference>
<dbReference type="AlphaFoldDB" id="A0A078M600"/>
<keyword evidence="1 3" id="KW-0807">Transducer</keyword>
<dbReference type="SMART" id="SM00283">
    <property type="entry name" value="MA"/>
    <property type="match status" value="1"/>
</dbReference>
<protein>
    <submittedName>
        <fullName evidence="5">Methyl-accepting chemotaxis protein 2</fullName>
    </submittedName>
</protein>
<dbReference type="InterPro" id="IPR004090">
    <property type="entry name" value="Chemotax_Me-accpt_rcpt"/>
</dbReference>
<dbReference type="SUPFAM" id="SSF58104">
    <property type="entry name" value="Methyl-accepting chemotaxis protein (MCP) signaling domain"/>
    <property type="match status" value="1"/>
</dbReference>
<accession>A0A078M600</accession>
<dbReference type="InterPro" id="IPR004089">
    <property type="entry name" value="MCPsignal_dom"/>
</dbReference>
<dbReference type="PANTHER" id="PTHR32089">
    <property type="entry name" value="METHYL-ACCEPTING CHEMOTAXIS PROTEIN MCPB"/>
    <property type="match status" value="1"/>
</dbReference>
<feature type="domain" description="Methyl-accepting transducer" evidence="4">
    <location>
        <begin position="200"/>
        <end position="413"/>
    </location>
</feature>
<dbReference type="GO" id="GO:0007165">
    <property type="term" value="P:signal transduction"/>
    <property type="evidence" value="ECO:0007669"/>
    <property type="project" value="UniProtKB-KW"/>
</dbReference>
<organism evidence="5">
    <name type="scientific">Metalysinibacillus saudimassiliensis</name>
    <dbReference type="NCBI Taxonomy" id="1461583"/>
    <lineage>
        <taxon>Bacteria</taxon>
        <taxon>Bacillati</taxon>
        <taxon>Bacillota</taxon>
        <taxon>Bacilli</taxon>
        <taxon>Bacillales</taxon>
        <taxon>Caryophanaceae</taxon>
        <taxon>Metalysinibacillus</taxon>
    </lineage>
</organism>
<dbReference type="PRINTS" id="PR00260">
    <property type="entry name" value="CHEMTRNSDUCR"/>
</dbReference>
<dbReference type="GO" id="GO:0020037">
    <property type="term" value="F:heme binding"/>
    <property type="evidence" value="ECO:0007669"/>
    <property type="project" value="InterPro"/>
</dbReference>
<dbReference type="PROSITE" id="PS50111">
    <property type="entry name" value="CHEMOTAXIS_TRANSDUC_2"/>
    <property type="match status" value="1"/>
</dbReference>
<dbReference type="PANTHER" id="PTHR32089:SF112">
    <property type="entry name" value="LYSOZYME-LIKE PROTEIN-RELATED"/>
    <property type="match status" value="1"/>
</dbReference>
<evidence type="ECO:0000313" key="5">
    <source>
        <dbReference type="EMBL" id="CEA00126.1"/>
    </source>
</evidence>
<dbReference type="Gene3D" id="1.20.120.30">
    <property type="entry name" value="Aspartate receptor, ligand-binding domain"/>
    <property type="match status" value="1"/>
</dbReference>
<evidence type="ECO:0000256" key="3">
    <source>
        <dbReference type="PROSITE-ProRule" id="PRU00284"/>
    </source>
</evidence>
<evidence type="ECO:0000259" key="4">
    <source>
        <dbReference type="PROSITE" id="PS50111"/>
    </source>
</evidence>
<reference evidence="5" key="1">
    <citation type="submission" date="2014-07" db="EMBL/GenBank/DDBJ databases">
        <authorList>
            <person name="Urmite Genomes Urmite Genomes"/>
        </authorList>
    </citation>
    <scope>NUCLEOTIDE SEQUENCE</scope>
    <source>
        <strain evidence="5">13S34_air</strain>
    </source>
</reference>
<dbReference type="EMBL" id="LN483073">
    <property type="protein sequence ID" value="CEA00126.1"/>
    <property type="molecule type" value="Genomic_DNA"/>
</dbReference>
<dbReference type="InterPro" id="IPR025991">
    <property type="entry name" value="Chemoreceptor_zinc-bind_dom"/>
</dbReference>